<dbReference type="GO" id="GO:0005874">
    <property type="term" value="C:microtubule"/>
    <property type="evidence" value="ECO:0007669"/>
    <property type="project" value="UniProtKB-KW"/>
</dbReference>
<dbReference type="GO" id="GO:0005815">
    <property type="term" value="C:microtubule organizing center"/>
    <property type="evidence" value="ECO:0007669"/>
    <property type="project" value="UniProtKB-ARBA"/>
</dbReference>
<feature type="compositionally biased region" description="Low complexity" evidence="6">
    <location>
        <begin position="59"/>
        <end position="91"/>
    </location>
</feature>
<evidence type="ECO:0000313" key="10">
    <source>
        <dbReference type="Proteomes" id="UP001516023"/>
    </source>
</evidence>
<organism evidence="9 10">
    <name type="scientific">Cyclotella cryptica</name>
    <dbReference type="NCBI Taxonomy" id="29204"/>
    <lineage>
        <taxon>Eukaryota</taxon>
        <taxon>Sar</taxon>
        <taxon>Stramenopiles</taxon>
        <taxon>Ochrophyta</taxon>
        <taxon>Bacillariophyta</taxon>
        <taxon>Coscinodiscophyceae</taxon>
        <taxon>Thalassiosirophycidae</taxon>
        <taxon>Stephanodiscales</taxon>
        <taxon>Stephanodiscaceae</taxon>
        <taxon>Cyclotella</taxon>
    </lineage>
</organism>
<gene>
    <name evidence="9" type="ORF">HJC23_001655</name>
</gene>
<reference evidence="9 10" key="1">
    <citation type="journal article" date="2020" name="G3 (Bethesda)">
        <title>Improved Reference Genome for Cyclotella cryptica CCMP332, a Model for Cell Wall Morphogenesis, Salinity Adaptation, and Lipid Production in Diatoms (Bacillariophyta).</title>
        <authorList>
            <person name="Roberts W.R."/>
            <person name="Downey K.M."/>
            <person name="Ruck E.C."/>
            <person name="Traller J.C."/>
            <person name="Alverson A.J."/>
        </authorList>
    </citation>
    <scope>NUCLEOTIDE SEQUENCE [LARGE SCALE GENOMIC DNA]</scope>
    <source>
        <strain evidence="9 10">CCMP332</strain>
    </source>
</reference>
<dbReference type="Gene3D" id="1.20.120.1900">
    <property type="entry name" value="Gamma-tubulin complex, C-terminal domain"/>
    <property type="match status" value="1"/>
</dbReference>
<evidence type="ECO:0000259" key="8">
    <source>
        <dbReference type="Pfam" id="PF17681"/>
    </source>
</evidence>
<feature type="domain" description="Gamma tubulin complex component protein N-terminal" evidence="8">
    <location>
        <begin position="706"/>
        <end position="1048"/>
    </location>
</feature>
<feature type="compositionally biased region" description="Low complexity" evidence="6">
    <location>
        <begin position="23"/>
        <end position="32"/>
    </location>
</feature>
<evidence type="ECO:0000256" key="5">
    <source>
        <dbReference type="ARBA" id="ARBA00023212"/>
    </source>
</evidence>
<feature type="region of interest" description="Disordered" evidence="6">
    <location>
        <begin position="267"/>
        <end position="306"/>
    </location>
</feature>
<dbReference type="Pfam" id="PF04130">
    <property type="entry name" value="GCP_C_terminal"/>
    <property type="match status" value="1"/>
</dbReference>
<evidence type="ECO:0000256" key="6">
    <source>
        <dbReference type="SAM" id="MobiDB-lite"/>
    </source>
</evidence>
<evidence type="ECO:0000259" key="7">
    <source>
        <dbReference type="Pfam" id="PF04130"/>
    </source>
</evidence>
<dbReference type="PANTHER" id="PTHR19302:SF13">
    <property type="entry name" value="GAMMA-TUBULIN COMPLEX COMPONENT 2"/>
    <property type="match status" value="1"/>
</dbReference>
<dbReference type="InterPro" id="IPR040457">
    <property type="entry name" value="GCP_C"/>
</dbReference>
<feature type="compositionally biased region" description="Polar residues" evidence="6">
    <location>
        <begin position="214"/>
        <end position="235"/>
    </location>
</feature>
<proteinExistence type="inferred from homology"/>
<accession>A0ABD3QLE0</accession>
<evidence type="ECO:0000313" key="9">
    <source>
        <dbReference type="EMBL" id="KAL3800818.1"/>
    </source>
</evidence>
<dbReference type="InterPro" id="IPR042241">
    <property type="entry name" value="GCP_C_sf"/>
</dbReference>
<evidence type="ECO:0000256" key="3">
    <source>
        <dbReference type="ARBA" id="ARBA00022490"/>
    </source>
</evidence>
<feature type="region of interest" description="Disordered" evidence="6">
    <location>
        <begin position="1"/>
        <end position="91"/>
    </location>
</feature>
<evidence type="ECO:0000256" key="2">
    <source>
        <dbReference type="ARBA" id="ARBA00010337"/>
    </source>
</evidence>
<keyword evidence="4" id="KW-0493">Microtubule</keyword>
<feature type="domain" description="Gamma tubulin complex component C-terminal" evidence="7">
    <location>
        <begin position="1051"/>
        <end position="1439"/>
    </location>
</feature>
<keyword evidence="10" id="KW-1185">Reference proteome</keyword>
<keyword evidence="3" id="KW-0963">Cytoplasm</keyword>
<name>A0ABD3QLE0_9STRA</name>
<sequence length="1447" mass="161978">MNSSSNAALRAAVEARQRHSRASRPASSSLMAGIQSAKAHSSGNATKEAGASSVPVNDTTTANNSSNNEASSTSILSPTTRESSIPSSSLRSAIHRAEADLQKVMEGIHSPPPAPNTASNAADVSMDSDVALDDDAAAAHMQTEMRRHAAAGNAHAGVDTIVHRSRDWNVNEYGGGERDDSLYRPSVGLPPRPRRVVSHASTTQQLPPLPPQQHNVQRNPSIPTSTPHATPTGLSTPLRRPVNNANGTTSHLPAASIYATPNAAYEALPPRFDDDDTNNHDNDNTSSNHSPDEPKTPLTQMRSIRMSITKDRSEMDEIRRRPLFEETPQHTPLPTKGVPNNAPTNHDVIMDDGETDDNHHHHHEEEHDEYDTEEAIHDSFHHREYTSSCLRYGSEILLRFRSPTALTSLSVQPVASTVDRTTAVERVCLIANETHGRLGREENRFVILGGGSPTDEEVEDASASYVCYGDVITLRSSVLNRVLGVQKMEVMNAHGEGSSVTLKVGCFRRYGLFPQSDQWIVLRGGANAGLVQLGRDLPHEDRGRIPVYSGDPIVLRNDMEGGLLSLGSVVDDLTNISSGPDIVGWSLNLITSSYQMHDGTASTEDDVELIEFLHRHNQCRPGKKETFQIFTANVPPCPDWLYPADEGKDRCFLDGSYLSNPNRHFISPELEDEMWNEASYHQCLECDGSPKRLASLSADIQEAILLEEVIGAMMGLEGQLIRYHPGDLNSSNDQDGEYQTQPGFVFAPLAVTGGKIDTSLEEIVSMILPLCSNYVCVNNYVQSCLCNYECGIIARALSEAMGKLLQEYLAFVSNLDYELREPSSIRKPLSMTMVHVRVQPASRTMSILYHVVYTVQGKKGGDLLNALQRLAKFHYSGDGKCNEILSHLMNVCAVQYTRMLKSWLNSGRLHDPYNEFMIEVTNRNFQSNSVVMREGIEFENWCRVHDVNVLMSLGTSSELISPTTTPFGVDRHRSTSHMSAVDKVHTTGKYRRAIHFCHEGVPVLPSTENEAPSEDDPSILLNPLKLSRYIDSSYHKASDLLLQMMLEKYNLMASLQLMKKYFLLDQGDFFVEFLDAAEEELDSNVSTLSRGRIQNAIATSIGRTSDFVLSSSSTDTRHASQLASALRCGFKKQSLVEELDEVHRQHSRGSSKGKSQKKELKGFEALQLEFKHIPFPTSLVLSHSQMRIYQFLFRQIFFAKYVERQLVGLWSDHQLMKQMSSLKAMRKTFCLRRRMIHFIQNFVYYIKFEVIEPNWIELETKLNAAKHHCSNPQTPQACGQFPRTVDDLLAEHNQFLISVITQCLLTNSDLIRASTKIMTTCLLFTNQMKLFMGTTKIDDHHETTRSECSKLRHSGQVKKKIDDARKSQFRLQREERTRRCSDRIVREVCTENFQHMIARFDSVFSAHLSDFMASLKCDYGRRSHDHFTNLFMQLDYNGFVSNSVQNA</sequence>
<feature type="region of interest" description="Disordered" evidence="6">
    <location>
        <begin position="172"/>
        <end position="255"/>
    </location>
</feature>
<dbReference type="Proteomes" id="UP001516023">
    <property type="component" value="Unassembled WGS sequence"/>
</dbReference>
<comment type="caution">
    <text evidence="9">The sequence shown here is derived from an EMBL/GenBank/DDBJ whole genome shotgun (WGS) entry which is preliminary data.</text>
</comment>
<feature type="compositionally biased region" description="Basic and acidic residues" evidence="6">
    <location>
        <begin position="172"/>
        <end position="182"/>
    </location>
</feature>
<dbReference type="InterPro" id="IPR007259">
    <property type="entry name" value="GCP"/>
</dbReference>
<dbReference type="PANTHER" id="PTHR19302">
    <property type="entry name" value="GAMMA TUBULIN COMPLEX PROTEIN"/>
    <property type="match status" value="1"/>
</dbReference>
<keyword evidence="5" id="KW-0206">Cytoskeleton</keyword>
<evidence type="ECO:0008006" key="11">
    <source>
        <dbReference type="Google" id="ProtNLM"/>
    </source>
</evidence>
<dbReference type="InterPro" id="IPR041470">
    <property type="entry name" value="GCP_N"/>
</dbReference>
<evidence type="ECO:0000256" key="4">
    <source>
        <dbReference type="ARBA" id="ARBA00022701"/>
    </source>
</evidence>
<protein>
    <recommendedName>
        <fullName evidence="11">Spindle pole body component</fullName>
    </recommendedName>
</protein>
<dbReference type="Pfam" id="PF17681">
    <property type="entry name" value="GCP_N_terminal"/>
    <property type="match status" value="1"/>
</dbReference>
<comment type="similarity">
    <text evidence="2">Belongs to the TUBGCP family.</text>
</comment>
<evidence type="ECO:0000256" key="1">
    <source>
        <dbReference type="ARBA" id="ARBA00004245"/>
    </source>
</evidence>
<comment type="subcellular location">
    <subcellularLocation>
        <location evidence="1">Cytoplasm</location>
        <location evidence="1">Cytoskeleton</location>
    </subcellularLocation>
</comment>
<dbReference type="EMBL" id="JABMIG020000030">
    <property type="protein sequence ID" value="KAL3800818.1"/>
    <property type="molecule type" value="Genomic_DNA"/>
</dbReference>